<dbReference type="Proteomes" id="UP001152795">
    <property type="component" value="Unassembled WGS sequence"/>
</dbReference>
<comment type="caution">
    <text evidence="1">The sequence shown here is derived from an EMBL/GenBank/DDBJ whole genome shotgun (WGS) entry which is preliminary data.</text>
</comment>
<organism evidence="1 2">
    <name type="scientific">Paramuricea clavata</name>
    <name type="common">Red gorgonian</name>
    <name type="synonym">Violescent sea-whip</name>
    <dbReference type="NCBI Taxonomy" id="317549"/>
    <lineage>
        <taxon>Eukaryota</taxon>
        <taxon>Metazoa</taxon>
        <taxon>Cnidaria</taxon>
        <taxon>Anthozoa</taxon>
        <taxon>Octocorallia</taxon>
        <taxon>Malacalcyonacea</taxon>
        <taxon>Plexauridae</taxon>
        <taxon>Paramuricea</taxon>
    </lineage>
</organism>
<protein>
    <submittedName>
        <fullName evidence="1">Uncharacterized protein</fullName>
    </submittedName>
</protein>
<reference evidence="1" key="1">
    <citation type="submission" date="2020-04" db="EMBL/GenBank/DDBJ databases">
        <authorList>
            <person name="Alioto T."/>
            <person name="Alioto T."/>
            <person name="Gomez Garrido J."/>
        </authorList>
    </citation>
    <scope>NUCLEOTIDE SEQUENCE</scope>
    <source>
        <strain evidence="1">A484AB</strain>
    </source>
</reference>
<accession>A0A6S7IC00</accession>
<sequence length="319" mass="35917">MAGVKPGSSAPSTKNTIPKVRHPLAIPGYIIVSKFIAACFLNILVFVFTYAFLLIAIPVSLLAKFVQKILVFVRIKWQNAKAEYGSGSENFWFLTSYEGQTPNVVLLLAVKGRLSCENVEYLLHNRLNYDNEGHFEERAPNFKRLNRTPKRVFRELVWIENNVECRKTVIQADLESACLFTTEGNVVNLQRFSNCNEWQVYLYSSNGNLGDNTSSIIVLEFRHCIADLHSLVYAISKSFLDRQVFIFRDEITPAQGFCLGFMALLAGPSIFMKTLLKSKDSTFTETPSGCRKRAIFYSQTISRSDVEIVTTATGTSGKS</sequence>
<dbReference type="OrthoDB" id="619536at2759"/>
<proteinExistence type="predicted"/>
<dbReference type="AlphaFoldDB" id="A0A6S7IC00"/>
<gene>
    <name evidence="1" type="ORF">PACLA_8A003786</name>
</gene>
<evidence type="ECO:0000313" key="1">
    <source>
        <dbReference type="EMBL" id="CAB4014847.1"/>
    </source>
</evidence>
<evidence type="ECO:0000313" key="2">
    <source>
        <dbReference type="Proteomes" id="UP001152795"/>
    </source>
</evidence>
<dbReference type="EMBL" id="CACRXK020008470">
    <property type="protein sequence ID" value="CAB4014847.1"/>
    <property type="molecule type" value="Genomic_DNA"/>
</dbReference>
<name>A0A6S7IC00_PARCT</name>
<keyword evidence="2" id="KW-1185">Reference proteome</keyword>